<dbReference type="SMART" id="SM01040">
    <property type="entry name" value="Bro-N"/>
    <property type="match status" value="1"/>
</dbReference>
<feature type="domain" description="Bro-N" evidence="1">
    <location>
        <begin position="1"/>
        <end position="107"/>
    </location>
</feature>
<dbReference type="Pfam" id="PF02498">
    <property type="entry name" value="Bro-N"/>
    <property type="match status" value="1"/>
</dbReference>
<accession>A0AAX0VQ15</accession>
<dbReference type="Proteomes" id="UP000234878">
    <property type="component" value="Unassembled WGS sequence"/>
</dbReference>
<dbReference type="Proteomes" id="UP000234839">
    <property type="component" value="Unassembled WGS sequence"/>
</dbReference>
<dbReference type="EMBL" id="PJCP01000030">
    <property type="protein sequence ID" value="PLV21525.1"/>
    <property type="molecule type" value="Genomic_DNA"/>
</dbReference>
<organism evidence="2 5">
    <name type="scientific">Pseudomonas guariconensis</name>
    <dbReference type="NCBI Taxonomy" id="1288410"/>
    <lineage>
        <taxon>Bacteria</taxon>
        <taxon>Pseudomonadati</taxon>
        <taxon>Pseudomonadota</taxon>
        <taxon>Gammaproteobacteria</taxon>
        <taxon>Pseudomonadales</taxon>
        <taxon>Pseudomonadaceae</taxon>
        <taxon>Pseudomonas</taxon>
    </lineage>
</organism>
<gene>
    <name evidence="2" type="ORF">CXG49_24585</name>
    <name evidence="3" type="ORF">CXG53_24835</name>
</gene>
<dbReference type="AlphaFoldDB" id="A0AAX0VQ15"/>
<dbReference type="EMBL" id="PJCQ01000033">
    <property type="protein sequence ID" value="PLV13044.1"/>
    <property type="molecule type" value="Genomic_DNA"/>
</dbReference>
<evidence type="ECO:0000259" key="1">
    <source>
        <dbReference type="PROSITE" id="PS51750"/>
    </source>
</evidence>
<evidence type="ECO:0000313" key="3">
    <source>
        <dbReference type="EMBL" id="PLV21525.1"/>
    </source>
</evidence>
<proteinExistence type="predicted"/>
<evidence type="ECO:0000313" key="4">
    <source>
        <dbReference type="Proteomes" id="UP000234839"/>
    </source>
</evidence>
<sequence length="264" mass="29082">MNLIQRSFNGHSIQVILDENGEPWFIAMEVAEVLGYSDAYEMTKKLDDDEKSNRQIAGLGTATGGRGVSTINESGLYSAILTSSKPEAKPFKRWVTHEVLPTIRRTGSYSMAQQQQLPSANDATILIESMARTMNLPPSATLGMYQRYAAKIGQADLLPVYAIDAPDGDTSSHTTAALATLIKKTGLPVTARKAYLCMQSAGLVERKERPSKTRGVKEFWALTDAGLKYGKNVTNPKNQLEVQVHIYESKFDELCELLDVHGLR</sequence>
<dbReference type="PANTHER" id="PTHR36180">
    <property type="entry name" value="DNA-BINDING PROTEIN-RELATED-RELATED"/>
    <property type="match status" value="1"/>
</dbReference>
<evidence type="ECO:0000313" key="5">
    <source>
        <dbReference type="Proteomes" id="UP000234878"/>
    </source>
</evidence>
<dbReference type="PANTHER" id="PTHR36180:SF2">
    <property type="entry name" value="BRO FAMILY PROTEIN"/>
    <property type="match status" value="1"/>
</dbReference>
<evidence type="ECO:0000313" key="2">
    <source>
        <dbReference type="EMBL" id="PLV13044.1"/>
    </source>
</evidence>
<keyword evidence="4" id="KW-1185">Reference proteome</keyword>
<dbReference type="InterPro" id="IPR003497">
    <property type="entry name" value="BRO_N_domain"/>
</dbReference>
<protein>
    <submittedName>
        <fullName evidence="2">Phage antirepressor</fullName>
    </submittedName>
</protein>
<comment type="caution">
    <text evidence="2">The sequence shown here is derived from an EMBL/GenBank/DDBJ whole genome shotgun (WGS) entry which is preliminary data.</text>
</comment>
<dbReference type="RefSeq" id="WP_016715556.1">
    <property type="nucleotide sequence ID" value="NZ_JAOSLU010000016.1"/>
</dbReference>
<name>A0AAX0VQ15_9PSED</name>
<dbReference type="PROSITE" id="PS51750">
    <property type="entry name" value="BRO_N"/>
    <property type="match status" value="1"/>
</dbReference>
<reference evidence="4 5" key="1">
    <citation type="submission" date="2017-12" db="EMBL/GenBank/DDBJ databases">
        <title>Detection of the carbapenemase gene blaVIM-5 in members of the Pseudomonas putida group isolated from polluted Nigerian wetlands.</title>
        <authorList>
            <person name="Adelowo O."/>
            <person name="Vollmers J."/>
            <person name="Maeusezahl I."/>
            <person name="Kaster A.-K."/>
            <person name="Mueller J.A."/>
        </authorList>
    </citation>
    <scope>NUCLEOTIDE SEQUENCE [LARGE SCALE GENOMIC DNA]</scope>
    <source>
        <strain evidence="3 4">MR119</strain>
        <strain evidence="2 5">MR144</strain>
    </source>
</reference>